<sequence>MADRHEDSDTYPRWLSITGESLDLDLPNGLLGKCRSIDDYKKLNHLGEGTYGVVYRAHDLTTTSPHTVVALKQMRLLDRDRSNGMPITSIREIALLRSIRHPNIISVLDVAVGKDMADVYMVMEYAEQDMAHLLDDLRVKFTLSEVKNLTKQLLEGVEYIHRNNIIHRDIKMSNLLYNSKGQLKLADFGMARHFSHRPLTPDVVTVWYRPPEILLGCVRYTKSADMWSCGLILGELLLLVPLLPGETELEQLSLIVKFLNPPTDEIWPKMRLLPKFSGQVLFRKPAEERDSGSDSKNGSISLEKRFWGHTVETVNLLKDILQWDPERRLTAKKALDHRWFRSEDPKAKDTLMMPTFPELRRGQGGGGVAASMAEKVTRRGAEQAGKAGVGPYLFDFGEGPVERKGRHGDHGGRAAKKLRH</sequence>
<feature type="domain" description="Protein kinase" evidence="13">
    <location>
        <begin position="40"/>
        <end position="340"/>
    </location>
</feature>
<keyword evidence="3 11" id="KW-0723">Serine/threonine-protein kinase</keyword>
<comment type="catalytic activity">
    <reaction evidence="9">
        <text>L-seryl-[protein] + ATP = O-phospho-L-seryl-[protein] + ADP + H(+)</text>
        <dbReference type="Rhea" id="RHEA:17989"/>
        <dbReference type="Rhea" id="RHEA-COMP:9863"/>
        <dbReference type="Rhea" id="RHEA-COMP:11604"/>
        <dbReference type="ChEBI" id="CHEBI:15378"/>
        <dbReference type="ChEBI" id="CHEBI:29999"/>
        <dbReference type="ChEBI" id="CHEBI:30616"/>
        <dbReference type="ChEBI" id="CHEBI:83421"/>
        <dbReference type="ChEBI" id="CHEBI:456216"/>
        <dbReference type="EC" id="2.7.11.22"/>
    </reaction>
</comment>
<dbReference type="InParanoid" id="A0A3N4LTJ1"/>
<dbReference type="GO" id="GO:0007346">
    <property type="term" value="P:regulation of mitotic cell cycle"/>
    <property type="evidence" value="ECO:0007669"/>
    <property type="project" value="TreeGrafter"/>
</dbReference>
<dbReference type="OrthoDB" id="1732493at2759"/>
<comment type="catalytic activity">
    <reaction evidence="8">
        <text>L-threonyl-[protein] + ATP = O-phospho-L-threonyl-[protein] + ADP + H(+)</text>
        <dbReference type="Rhea" id="RHEA:46608"/>
        <dbReference type="Rhea" id="RHEA-COMP:11060"/>
        <dbReference type="Rhea" id="RHEA-COMP:11605"/>
        <dbReference type="ChEBI" id="CHEBI:15378"/>
        <dbReference type="ChEBI" id="CHEBI:30013"/>
        <dbReference type="ChEBI" id="CHEBI:30616"/>
        <dbReference type="ChEBI" id="CHEBI:61977"/>
        <dbReference type="ChEBI" id="CHEBI:456216"/>
        <dbReference type="EC" id="2.7.11.22"/>
    </reaction>
</comment>
<reference evidence="14 15" key="1">
    <citation type="journal article" date="2018" name="Nat. Ecol. Evol.">
        <title>Pezizomycetes genomes reveal the molecular basis of ectomycorrhizal truffle lifestyle.</title>
        <authorList>
            <person name="Murat C."/>
            <person name="Payen T."/>
            <person name="Noel B."/>
            <person name="Kuo A."/>
            <person name="Morin E."/>
            <person name="Chen J."/>
            <person name="Kohler A."/>
            <person name="Krizsan K."/>
            <person name="Balestrini R."/>
            <person name="Da Silva C."/>
            <person name="Montanini B."/>
            <person name="Hainaut M."/>
            <person name="Levati E."/>
            <person name="Barry K.W."/>
            <person name="Belfiori B."/>
            <person name="Cichocki N."/>
            <person name="Clum A."/>
            <person name="Dockter R.B."/>
            <person name="Fauchery L."/>
            <person name="Guy J."/>
            <person name="Iotti M."/>
            <person name="Le Tacon F."/>
            <person name="Lindquist E.A."/>
            <person name="Lipzen A."/>
            <person name="Malagnac F."/>
            <person name="Mello A."/>
            <person name="Molinier V."/>
            <person name="Miyauchi S."/>
            <person name="Poulain J."/>
            <person name="Riccioni C."/>
            <person name="Rubini A."/>
            <person name="Sitrit Y."/>
            <person name="Splivallo R."/>
            <person name="Traeger S."/>
            <person name="Wang M."/>
            <person name="Zifcakova L."/>
            <person name="Wipf D."/>
            <person name="Zambonelli A."/>
            <person name="Paolocci F."/>
            <person name="Nowrousian M."/>
            <person name="Ottonello S."/>
            <person name="Baldrian P."/>
            <person name="Spatafora J.W."/>
            <person name="Henrissat B."/>
            <person name="Nagy L.G."/>
            <person name="Aury J.M."/>
            <person name="Wincker P."/>
            <person name="Grigoriev I.V."/>
            <person name="Bonfante P."/>
            <person name="Martin F.M."/>
        </authorList>
    </citation>
    <scope>NUCLEOTIDE SEQUENCE [LARGE SCALE GENOMIC DNA]</scope>
    <source>
        <strain evidence="14 15">ATCC MYA-4762</strain>
    </source>
</reference>
<dbReference type="FunFam" id="3.30.200.20:FF:000124">
    <property type="entry name" value="Cyclin-dependent kinase 4"/>
    <property type="match status" value="1"/>
</dbReference>
<keyword evidence="6 14" id="KW-0418">Kinase</keyword>
<dbReference type="PROSITE" id="PS00107">
    <property type="entry name" value="PROTEIN_KINASE_ATP"/>
    <property type="match status" value="1"/>
</dbReference>
<keyword evidence="4" id="KW-0808">Transferase</keyword>
<dbReference type="InterPro" id="IPR011009">
    <property type="entry name" value="Kinase-like_dom_sf"/>
</dbReference>
<evidence type="ECO:0000256" key="11">
    <source>
        <dbReference type="RuleBase" id="RU000304"/>
    </source>
</evidence>
<gene>
    <name evidence="14" type="ORF">L211DRAFT_823978</name>
</gene>
<keyword evidence="7 10" id="KW-0067">ATP-binding</keyword>
<evidence type="ECO:0000256" key="12">
    <source>
        <dbReference type="SAM" id="MobiDB-lite"/>
    </source>
</evidence>
<dbReference type="FunFam" id="1.10.510.10:FF:000624">
    <property type="entry name" value="Mitogen-activated protein kinase"/>
    <property type="match status" value="1"/>
</dbReference>
<dbReference type="GO" id="GO:0005634">
    <property type="term" value="C:nucleus"/>
    <property type="evidence" value="ECO:0007669"/>
    <property type="project" value="TreeGrafter"/>
</dbReference>
<dbReference type="PROSITE" id="PS00108">
    <property type="entry name" value="PROTEIN_KINASE_ST"/>
    <property type="match status" value="1"/>
</dbReference>
<dbReference type="Pfam" id="PF00069">
    <property type="entry name" value="Pkinase"/>
    <property type="match status" value="1"/>
</dbReference>
<dbReference type="InterPro" id="IPR017441">
    <property type="entry name" value="Protein_kinase_ATP_BS"/>
</dbReference>
<evidence type="ECO:0000256" key="7">
    <source>
        <dbReference type="ARBA" id="ARBA00022840"/>
    </source>
</evidence>
<organism evidence="14 15">
    <name type="scientific">Terfezia boudieri ATCC MYA-4762</name>
    <dbReference type="NCBI Taxonomy" id="1051890"/>
    <lineage>
        <taxon>Eukaryota</taxon>
        <taxon>Fungi</taxon>
        <taxon>Dikarya</taxon>
        <taxon>Ascomycota</taxon>
        <taxon>Pezizomycotina</taxon>
        <taxon>Pezizomycetes</taxon>
        <taxon>Pezizales</taxon>
        <taxon>Pezizaceae</taxon>
        <taxon>Terfezia</taxon>
    </lineage>
</organism>
<dbReference type="SUPFAM" id="SSF56112">
    <property type="entry name" value="Protein kinase-like (PK-like)"/>
    <property type="match status" value="1"/>
</dbReference>
<evidence type="ECO:0000256" key="9">
    <source>
        <dbReference type="ARBA" id="ARBA00048367"/>
    </source>
</evidence>
<dbReference type="EMBL" id="ML121541">
    <property type="protein sequence ID" value="RPB24542.1"/>
    <property type="molecule type" value="Genomic_DNA"/>
</dbReference>
<evidence type="ECO:0000256" key="4">
    <source>
        <dbReference type="ARBA" id="ARBA00022679"/>
    </source>
</evidence>
<dbReference type="Gene3D" id="1.10.510.10">
    <property type="entry name" value="Transferase(Phosphotransferase) domain 1"/>
    <property type="match status" value="1"/>
</dbReference>
<evidence type="ECO:0000256" key="8">
    <source>
        <dbReference type="ARBA" id="ARBA00047811"/>
    </source>
</evidence>
<evidence type="ECO:0000256" key="1">
    <source>
        <dbReference type="ARBA" id="ARBA00006485"/>
    </source>
</evidence>
<dbReference type="Gene3D" id="3.30.200.20">
    <property type="entry name" value="Phosphorylase Kinase, domain 1"/>
    <property type="match status" value="1"/>
</dbReference>
<dbReference type="AlphaFoldDB" id="A0A3N4LTJ1"/>
<dbReference type="InterPro" id="IPR000719">
    <property type="entry name" value="Prot_kinase_dom"/>
</dbReference>
<evidence type="ECO:0000256" key="3">
    <source>
        <dbReference type="ARBA" id="ARBA00022527"/>
    </source>
</evidence>
<feature type="region of interest" description="Disordered" evidence="12">
    <location>
        <begin position="399"/>
        <end position="420"/>
    </location>
</feature>
<comment type="similarity">
    <text evidence="1">Belongs to the protein kinase superfamily. CMGC Ser/Thr protein kinase family. CDC2/CDKX subfamily.</text>
</comment>
<dbReference type="SMART" id="SM00220">
    <property type="entry name" value="S_TKc"/>
    <property type="match status" value="1"/>
</dbReference>
<evidence type="ECO:0000256" key="10">
    <source>
        <dbReference type="PROSITE-ProRule" id="PRU10141"/>
    </source>
</evidence>
<evidence type="ECO:0000256" key="2">
    <source>
        <dbReference type="ARBA" id="ARBA00012425"/>
    </source>
</evidence>
<protein>
    <recommendedName>
        <fullName evidence="2">cyclin-dependent kinase</fullName>
        <ecNumber evidence="2">2.7.11.22</ecNumber>
    </recommendedName>
</protein>
<dbReference type="Proteomes" id="UP000267821">
    <property type="component" value="Unassembled WGS sequence"/>
</dbReference>
<dbReference type="GO" id="GO:0005524">
    <property type="term" value="F:ATP binding"/>
    <property type="evidence" value="ECO:0007669"/>
    <property type="project" value="UniProtKB-UniRule"/>
</dbReference>
<dbReference type="GO" id="GO:0004693">
    <property type="term" value="F:cyclin-dependent protein serine/threonine kinase activity"/>
    <property type="evidence" value="ECO:0007669"/>
    <property type="project" value="UniProtKB-EC"/>
</dbReference>
<dbReference type="InterPro" id="IPR008271">
    <property type="entry name" value="Ser/Thr_kinase_AS"/>
</dbReference>
<dbReference type="PROSITE" id="PS50011">
    <property type="entry name" value="PROTEIN_KINASE_DOM"/>
    <property type="match status" value="1"/>
</dbReference>
<evidence type="ECO:0000313" key="14">
    <source>
        <dbReference type="EMBL" id="RPB24542.1"/>
    </source>
</evidence>
<proteinExistence type="inferred from homology"/>
<evidence type="ECO:0000313" key="15">
    <source>
        <dbReference type="Proteomes" id="UP000267821"/>
    </source>
</evidence>
<accession>A0A3N4LTJ1</accession>
<feature type="binding site" evidence="10">
    <location>
        <position position="72"/>
    </location>
    <ligand>
        <name>ATP</name>
        <dbReference type="ChEBI" id="CHEBI:30616"/>
    </ligand>
</feature>
<dbReference type="PANTHER" id="PTHR24056:SF508">
    <property type="entry name" value="CYCLIN-DEPENDENT KINASE 10"/>
    <property type="match status" value="1"/>
</dbReference>
<evidence type="ECO:0000256" key="5">
    <source>
        <dbReference type="ARBA" id="ARBA00022741"/>
    </source>
</evidence>
<dbReference type="PANTHER" id="PTHR24056">
    <property type="entry name" value="CELL DIVISION PROTEIN KINASE"/>
    <property type="match status" value="1"/>
</dbReference>
<evidence type="ECO:0000259" key="13">
    <source>
        <dbReference type="PROSITE" id="PS50011"/>
    </source>
</evidence>
<dbReference type="InterPro" id="IPR050108">
    <property type="entry name" value="CDK"/>
</dbReference>
<keyword evidence="15" id="KW-1185">Reference proteome</keyword>
<feature type="compositionally biased region" description="Basic and acidic residues" evidence="12">
    <location>
        <begin position="400"/>
        <end position="412"/>
    </location>
</feature>
<keyword evidence="5 10" id="KW-0547">Nucleotide-binding</keyword>
<evidence type="ECO:0000256" key="6">
    <source>
        <dbReference type="ARBA" id="ARBA00022777"/>
    </source>
</evidence>
<dbReference type="EC" id="2.7.11.22" evidence="2"/>
<name>A0A3N4LTJ1_9PEZI</name>
<dbReference type="STRING" id="1051890.A0A3N4LTJ1"/>